<keyword evidence="2" id="KW-0472">Membrane</keyword>
<keyword evidence="1" id="KW-0175">Coiled coil</keyword>
<accession>R2SES3</accession>
<dbReference type="AlphaFoldDB" id="R2SES3"/>
<gene>
    <name evidence="3" type="ORF">UAU_05129</name>
</gene>
<dbReference type="Proteomes" id="UP000013782">
    <property type="component" value="Unassembled WGS sequence"/>
</dbReference>
<dbReference type="STRING" id="160454.RV10_GL003338"/>
<organism evidence="3 4">
    <name type="scientific">Enterococcus pallens ATCC BAA-351</name>
    <dbReference type="NCBI Taxonomy" id="1158607"/>
    <lineage>
        <taxon>Bacteria</taxon>
        <taxon>Bacillati</taxon>
        <taxon>Bacillota</taxon>
        <taxon>Bacilli</taxon>
        <taxon>Lactobacillales</taxon>
        <taxon>Enterococcaceae</taxon>
        <taxon>Enterococcus</taxon>
    </lineage>
</organism>
<evidence type="ECO:0000313" key="3">
    <source>
        <dbReference type="EMBL" id="EOH86684.1"/>
    </source>
</evidence>
<comment type="caution">
    <text evidence="3">The sequence shown here is derived from an EMBL/GenBank/DDBJ whole genome shotgun (WGS) entry which is preliminary data.</text>
</comment>
<dbReference type="PATRIC" id="fig|1158607.3.peg.5109"/>
<feature type="transmembrane region" description="Helical" evidence="2">
    <location>
        <begin position="6"/>
        <end position="27"/>
    </location>
</feature>
<keyword evidence="2" id="KW-0812">Transmembrane</keyword>
<name>R2SES3_9ENTE</name>
<reference evidence="3 4" key="1">
    <citation type="submission" date="2013-02" db="EMBL/GenBank/DDBJ databases">
        <title>The Genome Sequence of Enterococcus pallens BAA-351.</title>
        <authorList>
            <consortium name="The Broad Institute Genome Sequencing Platform"/>
            <consortium name="The Broad Institute Genome Sequencing Center for Infectious Disease"/>
            <person name="Earl A.M."/>
            <person name="Gilmore M.S."/>
            <person name="Lebreton F."/>
            <person name="Walker B."/>
            <person name="Young S.K."/>
            <person name="Zeng Q."/>
            <person name="Gargeya S."/>
            <person name="Fitzgerald M."/>
            <person name="Haas B."/>
            <person name="Abouelleil A."/>
            <person name="Alvarado L."/>
            <person name="Arachchi H.M."/>
            <person name="Berlin A.M."/>
            <person name="Chapman S.B."/>
            <person name="Dewar J."/>
            <person name="Goldberg J."/>
            <person name="Griggs A."/>
            <person name="Gujja S."/>
            <person name="Hansen M."/>
            <person name="Howarth C."/>
            <person name="Imamovic A."/>
            <person name="Larimer J."/>
            <person name="McCowan C."/>
            <person name="Murphy C."/>
            <person name="Neiman D."/>
            <person name="Pearson M."/>
            <person name="Priest M."/>
            <person name="Roberts A."/>
            <person name="Saif S."/>
            <person name="Shea T."/>
            <person name="Sisk P."/>
            <person name="Sykes S."/>
            <person name="Wortman J."/>
            <person name="Nusbaum C."/>
            <person name="Birren B."/>
        </authorList>
    </citation>
    <scope>NUCLEOTIDE SEQUENCE [LARGE SCALE GENOMIC DNA]</scope>
    <source>
        <strain evidence="3 4">ATCC BAA-351</strain>
    </source>
</reference>
<keyword evidence="4" id="KW-1185">Reference proteome</keyword>
<keyword evidence="2" id="KW-1133">Transmembrane helix</keyword>
<evidence type="ECO:0000256" key="1">
    <source>
        <dbReference type="SAM" id="Coils"/>
    </source>
</evidence>
<proteinExistence type="predicted"/>
<dbReference type="EMBL" id="AJAQ01000050">
    <property type="protein sequence ID" value="EOH86684.1"/>
    <property type="molecule type" value="Genomic_DNA"/>
</dbReference>
<feature type="coiled-coil region" evidence="1">
    <location>
        <begin position="45"/>
        <end position="107"/>
    </location>
</feature>
<dbReference type="HOGENOM" id="CLU_2206007_0_0_9"/>
<dbReference type="RefSeq" id="WP_010760052.1">
    <property type="nucleotide sequence ID" value="NZ_ASWD01000003.1"/>
</dbReference>
<sequence>MYLNEALTLLAALLGGGTVGTLAVAYLNHKGKTEENKLTKDEKAFSVLEGRIRHLEKEMDSLKAELKVKDELVDRLKEENLLLKYENKELKEELEEMKGEQTNGASN</sequence>
<evidence type="ECO:0000313" key="4">
    <source>
        <dbReference type="Proteomes" id="UP000013782"/>
    </source>
</evidence>
<evidence type="ECO:0000256" key="2">
    <source>
        <dbReference type="SAM" id="Phobius"/>
    </source>
</evidence>
<protein>
    <submittedName>
        <fullName evidence="3">Uncharacterized protein</fullName>
    </submittedName>
</protein>